<proteinExistence type="inferred from homology"/>
<dbReference type="SUPFAM" id="SSF56529">
    <property type="entry name" value="FAH"/>
    <property type="match status" value="1"/>
</dbReference>
<evidence type="ECO:0000313" key="6">
    <source>
        <dbReference type="Proteomes" id="UP000293142"/>
    </source>
</evidence>
<evidence type="ECO:0000259" key="4">
    <source>
        <dbReference type="Pfam" id="PF10370"/>
    </source>
</evidence>
<feature type="domain" description="Rv2993c-like N-terminal" evidence="4">
    <location>
        <begin position="1"/>
        <end position="52"/>
    </location>
</feature>
<dbReference type="InterPro" id="IPR036663">
    <property type="entry name" value="Fumarylacetoacetase_C_sf"/>
</dbReference>
<dbReference type="Pfam" id="PF10370">
    <property type="entry name" value="Rv2993c-like_N"/>
    <property type="match status" value="1"/>
</dbReference>
<dbReference type="InterPro" id="IPR018833">
    <property type="entry name" value="Rv2993c-like_N"/>
</dbReference>
<evidence type="ECO:0000256" key="2">
    <source>
        <dbReference type="ARBA" id="ARBA00022723"/>
    </source>
</evidence>
<dbReference type="PANTHER" id="PTHR42796">
    <property type="entry name" value="FUMARYLACETOACETATE HYDROLASE DOMAIN-CONTAINING PROTEIN 2A-RELATED"/>
    <property type="match status" value="1"/>
</dbReference>
<dbReference type="Proteomes" id="UP000293142">
    <property type="component" value="Unassembled WGS sequence"/>
</dbReference>
<dbReference type="GO" id="GO:0044281">
    <property type="term" value="P:small molecule metabolic process"/>
    <property type="evidence" value="ECO:0007669"/>
    <property type="project" value="UniProtKB-ARBA"/>
</dbReference>
<dbReference type="AlphaFoldDB" id="A0A4Q9DEE4"/>
<dbReference type="Pfam" id="PF01557">
    <property type="entry name" value="FAA_hydrolase"/>
    <property type="match status" value="1"/>
</dbReference>
<name>A0A4Q9DEE4_9BACL</name>
<reference evidence="5 6" key="1">
    <citation type="submission" date="2019-02" db="EMBL/GenBank/DDBJ databases">
        <title>Paenibacillus sp. nov., isolated from surface-sterilized tissue of Thalictrum simplex L.</title>
        <authorList>
            <person name="Tuo L."/>
        </authorList>
    </citation>
    <scope>NUCLEOTIDE SEQUENCE [LARGE SCALE GENOMIC DNA]</scope>
    <source>
        <strain evidence="5 6">N2SHLJ1</strain>
    </source>
</reference>
<keyword evidence="2" id="KW-0479">Metal-binding</keyword>
<keyword evidence="6" id="KW-1185">Reference proteome</keyword>
<dbReference type="Gene3D" id="3.90.850.10">
    <property type="entry name" value="Fumarylacetoacetase-like, C-terminal domain"/>
    <property type="match status" value="1"/>
</dbReference>
<dbReference type="GO" id="GO:0046872">
    <property type="term" value="F:metal ion binding"/>
    <property type="evidence" value="ECO:0007669"/>
    <property type="project" value="UniProtKB-KW"/>
</dbReference>
<evidence type="ECO:0000256" key="1">
    <source>
        <dbReference type="ARBA" id="ARBA00010211"/>
    </source>
</evidence>
<evidence type="ECO:0000313" key="5">
    <source>
        <dbReference type="EMBL" id="TBL68471.1"/>
    </source>
</evidence>
<gene>
    <name evidence="5" type="ORF">EYB31_37875</name>
</gene>
<dbReference type="RefSeq" id="WP_131018824.1">
    <property type="nucleotide sequence ID" value="NZ_SIRE01000045.1"/>
</dbReference>
<evidence type="ECO:0000259" key="3">
    <source>
        <dbReference type="Pfam" id="PF01557"/>
    </source>
</evidence>
<feature type="domain" description="Fumarylacetoacetase-like C-terminal" evidence="3">
    <location>
        <begin position="58"/>
        <end position="250"/>
    </location>
</feature>
<sequence length="253" mass="27924">MKFTRFMVSGETETLNGIIEGNTIKEFTGELFGSRTFTKRTFPLGDIQFKAPLVPRHIIGIGRNFAAEGGEKPPVPDMPILFFKPLGTVVGPDDPVFLPRGTEEIRFESELAVVIGKTARNLNPEEADEAIFGYTVANDFGAFNYFHPEGHWTIGKAFDTFCPLGPVLETDFDYRTARIKAAVNGIIKQDSSMERIITPIDVMISYISRFMTLMPGDVILTGTPAGSEAVRDGDVVDCFIEGIGHLRNRVKAQ</sequence>
<dbReference type="PANTHER" id="PTHR42796:SF4">
    <property type="entry name" value="FUMARYLACETOACETATE HYDROLASE DOMAIN-CONTAINING PROTEIN 2A"/>
    <property type="match status" value="1"/>
</dbReference>
<dbReference type="InterPro" id="IPR051121">
    <property type="entry name" value="FAH"/>
</dbReference>
<accession>A0A4Q9DEE4</accession>
<dbReference type="OrthoDB" id="9805307at2"/>
<dbReference type="InterPro" id="IPR011234">
    <property type="entry name" value="Fumarylacetoacetase-like_C"/>
</dbReference>
<dbReference type="GO" id="GO:0003824">
    <property type="term" value="F:catalytic activity"/>
    <property type="evidence" value="ECO:0007669"/>
    <property type="project" value="InterPro"/>
</dbReference>
<dbReference type="EMBL" id="SIRE01000045">
    <property type="protein sequence ID" value="TBL68471.1"/>
    <property type="molecule type" value="Genomic_DNA"/>
</dbReference>
<comment type="caution">
    <text evidence="5">The sequence shown here is derived from an EMBL/GenBank/DDBJ whole genome shotgun (WGS) entry which is preliminary data.</text>
</comment>
<organism evidence="5 6">
    <name type="scientific">Paenibacillus thalictri</name>
    <dbReference type="NCBI Taxonomy" id="2527873"/>
    <lineage>
        <taxon>Bacteria</taxon>
        <taxon>Bacillati</taxon>
        <taxon>Bacillota</taxon>
        <taxon>Bacilli</taxon>
        <taxon>Bacillales</taxon>
        <taxon>Paenibacillaceae</taxon>
        <taxon>Paenibacillus</taxon>
    </lineage>
</organism>
<protein>
    <submittedName>
        <fullName evidence="5">DUF2437 domain-containing protein</fullName>
    </submittedName>
</protein>
<comment type="similarity">
    <text evidence="1">Belongs to the FAH family.</text>
</comment>